<comment type="caution">
    <text evidence="1">The sequence shown here is derived from an EMBL/GenBank/DDBJ whole genome shotgun (WGS) entry which is preliminary data.</text>
</comment>
<reference evidence="1" key="1">
    <citation type="submission" date="2021-09" db="EMBL/GenBank/DDBJ databases">
        <authorList>
            <consortium name="AG Swart"/>
            <person name="Singh M."/>
            <person name="Singh A."/>
            <person name="Seah K."/>
            <person name="Emmerich C."/>
        </authorList>
    </citation>
    <scope>NUCLEOTIDE SEQUENCE</scope>
    <source>
        <strain evidence="1">ATCC30299</strain>
    </source>
</reference>
<evidence type="ECO:0000313" key="2">
    <source>
        <dbReference type="Proteomes" id="UP001162131"/>
    </source>
</evidence>
<accession>A0AAU9JGV2</accession>
<organism evidence="1 2">
    <name type="scientific">Blepharisma stoltei</name>
    <dbReference type="NCBI Taxonomy" id="1481888"/>
    <lineage>
        <taxon>Eukaryota</taxon>
        <taxon>Sar</taxon>
        <taxon>Alveolata</taxon>
        <taxon>Ciliophora</taxon>
        <taxon>Postciliodesmatophora</taxon>
        <taxon>Heterotrichea</taxon>
        <taxon>Heterotrichida</taxon>
        <taxon>Blepharismidae</taxon>
        <taxon>Blepharisma</taxon>
    </lineage>
</organism>
<dbReference type="AlphaFoldDB" id="A0AAU9JGV2"/>
<evidence type="ECO:0000313" key="1">
    <source>
        <dbReference type="EMBL" id="CAG9327267.1"/>
    </source>
</evidence>
<proteinExistence type="predicted"/>
<gene>
    <name evidence="1" type="ORF">BSTOLATCC_MIC43307</name>
</gene>
<dbReference type="Proteomes" id="UP001162131">
    <property type="component" value="Unassembled WGS sequence"/>
</dbReference>
<protein>
    <submittedName>
        <fullName evidence="1">Uncharacterized protein</fullName>
    </submittedName>
</protein>
<sequence length="99" mass="11166">MSSIAGGIILQWWRAGGINLYLGYTNCPRMAQNSAILRQYVYIESGNAININCSSELIHRLKKRGKKIIKDNQDDYFNGLRWSSPKPISKLVILGDPVL</sequence>
<name>A0AAU9JGV2_9CILI</name>
<keyword evidence="2" id="KW-1185">Reference proteome</keyword>
<dbReference type="EMBL" id="CAJZBQ010000043">
    <property type="protein sequence ID" value="CAG9327267.1"/>
    <property type="molecule type" value="Genomic_DNA"/>
</dbReference>